<protein>
    <submittedName>
        <fullName evidence="7">Alkyl sulfatase</fullName>
    </submittedName>
</protein>
<dbReference type="AlphaFoldDB" id="A0A0J1GVD5"/>
<evidence type="ECO:0000313" key="7">
    <source>
        <dbReference type="EMBL" id="KLV03404.1"/>
    </source>
</evidence>
<dbReference type="SUPFAM" id="SSF55718">
    <property type="entry name" value="SCP-like"/>
    <property type="match status" value="1"/>
</dbReference>
<keyword evidence="5" id="KW-0732">Signal</keyword>
<dbReference type="Gene3D" id="3.30.1050.10">
    <property type="entry name" value="SCP2 sterol-binding domain"/>
    <property type="match status" value="1"/>
</dbReference>
<dbReference type="InterPro" id="IPR036527">
    <property type="entry name" value="SCP2_sterol-bd_dom_sf"/>
</dbReference>
<gene>
    <name evidence="7" type="ORF">ABT56_20005</name>
</gene>
<dbReference type="PATRIC" id="fig|1195763.3.peg.4282"/>
<dbReference type="InterPro" id="IPR052195">
    <property type="entry name" value="Bact_Alkyl/Aryl-Sulfatase"/>
</dbReference>
<evidence type="ECO:0000259" key="6">
    <source>
        <dbReference type="SMART" id="SM00849"/>
    </source>
</evidence>
<dbReference type="GO" id="GO:0018909">
    <property type="term" value="P:dodecyl sulfate metabolic process"/>
    <property type="evidence" value="ECO:0007669"/>
    <property type="project" value="InterPro"/>
</dbReference>
<dbReference type="InterPro" id="IPR044097">
    <property type="entry name" value="Bds1/SdsA1_MBL-fold"/>
</dbReference>
<dbReference type="Pfam" id="PF14864">
    <property type="entry name" value="Alkyl_sulf_C"/>
    <property type="match status" value="1"/>
</dbReference>
<dbReference type="RefSeq" id="WP_047880673.1">
    <property type="nucleotide sequence ID" value="NZ_LDOT01000034.1"/>
</dbReference>
<feature type="chain" id="PRO_5005252118" evidence="5">
    <location>
        <begin position="24"/>
        <end position="655"/>
    </location>
</feature>
<dbReference type="CDD" id="cd07710">
    <property type="entry name" value="arylsulfatase_Sdsa1-like_MBL-fold"/>
    <property type="match status" value="1"/>
</dbReference>
<dbReference type="InterPro" id="IPR001279">
    <property type="entry name" value="Metallo-B-lactamas"/>
</dbReference>
<keyword evidence="2" id="KW-0378">Hydrolase</keyword>
<dbReference type="InterPro" id="IPR029229">
    <property type="entry name" value="Alkyl_sulf_C"/>
</dbReference>
<evidence type="ECO:0000256" key="1">
    <source>
        <dbReference type="ARBA" id="ARBA00022723"/>
    </source>
</evidence>
<dbReference type="Pfam" id="PF14863">
    <property type="entry name" value="Alkyl_sulf_dimr"/>
    <property type="match status" value="1"/>
</dbReference>
<dbReference type="InterPro" id="IPR038536">
    <property type="entry name" value="Alkyl/aryl-sulf_dimr_sf"/>
</dbReference>
<proteinExistence type="inferred from homology"/>
<name>A0A0J1GVD5_9GAMM</name>
<dbReference type="InterPro" id="IPR036866">
    <property type="entry name" value="RibonucZ/Hydroxyglut_hydro"/>
</dbReference>
<keyword evidence="1" id="KW-0479">Metal-binding</keyword>
<dbReference type="InterPro" id="IPR029228">
    <property type="entry name" value="Alkyl_sulf_dimr"/>
</dbReference>
<comment type="caution">
    <text evidence="7">The sequence shown here is derived from an EMBL/GenBank/DDBJ whole genome shotgun (WGS) entry which is preliminary data.</text>
</comment>
<sequence length="655" mass="72698">MLLKKSIVSLAIISTLAPTLSFAAPITNEPKDASSFTIDKNEQLKQYLNFENKSDFADASKGFIATWPEKTIKDAQGNVVWDFSKYDFIDHNEDIQTINPSLLRQAKLNNIDGLFKVKDGIYQVRGFDLSVMSFIRGDKGWIVIDPLISPETSAAGLQILRKHVEDLPVTGVIFTHSHVDHFGGILGVTSQEDIDAGNVDILAPEGFFSHSIAENLMAGTAMSRRASYMYGNLLEASSKGQVDGGLGKTTSSGAPGIVRATHIADHTGQKMSVDGVELEVMMAQESEAPSEFMFYFPQYKTLMAAEVMTHTVHNISTLRGAKTRDASSWATYVDQALHTYGSKADTMIASHHWPTFGKEKIQSQLEKTRDMYKFVHDQTLRLANKGYTPNEISASIKLPDSLGKEWYNRGYYGTISHNARATYDYYFGAWWDGNPANLNPLTPSEQGAKYVEAIGGEDKVIALAKTAIENGEYRWAVTLLNNVTFANPNNSDARYLEADAMEQLGYQAESGPWRNYYLGGAKELRDGIKPVPTPNTAAIAVNMPFAQFMKYLGVTINPEVAKDMALKVNINVEGEGQYAMDLSHSVLKSYSDKQFEDADLNINLTRQAFENMITKKTTLNDEMKDGRFTVSDPAAFKQLMSVFEKFDMWFGVVTP</sequence>
<dbReference type="EMBL" id="LDOT01000034">
    <property type="protein sequence ID" value="KLV03404.1"/>
    <property type="molecule type" value="Genomic_DNA"/>
</dbReference>
<dbReference type="Gene3D" id="1.25.40.880">
    <property type="entry name" value="Alkyl sulfatase, dimerisation domain"/>
    <property type="match status" value="1"/>
</dbReference>
<keyword evidence="8" id="KW-1185">Reference proteome</keyword>
<keyword evidence="3" id="KW-0862">Zinc</keyword>
<feature type="signal peptide" evidence="5">
    <location>
        <begin position="1"/>
        <end position="23"/>
    </location>
</feature>
<dbReference type="PANTHER" id="PTHR43223:SF1">
    <property type="entry name" value="ALKYL_ARYL-SULFATASE BDS1"/>
    <property type="match status" value="1"/>
</dbReference>
<dbReference type="STRING" id="1195763.ABT56_20005"/>
<evidence type="ECO:0000256" key="3">
    <source>
        <dbReference type="ARBA" id="ARBA00022833"/>
    </source>
</evidence>
<evidence type="ECO:0000256" key="5">
    <source>
        <dbReference type="SAM" id="SignalP"/>
    </source>
</evidence>
<dbReference type="PANTHER" id="PTHR43223">
    <property type="entry name" value="ALKYL/ARYL-SULFATASE"/>
    <property type="match status" value="1"/>
</dbReference>
<dbReference type="SUPFAM" id="SSF56281">
    <property type="entry name" value="Metallo-hydrolase/oxidoreductase"/>
    <property type="match status" value="1"/>
</dbReference>
<dbReference type="FunFam" id="3.60.15.30:FF:000001">
    <property type="entry name" value="Alkyl/aryl-sulfatase BDS1"/>
    <property type="match status" value="1"/>
</dbReference>
<dbReference type="GO" id="GO:0018741">
    <property type="term" value="F:linear primary-alkylsulfatase activity"/>
    <property type="evidence" value="ECO:0007669"/>
    <property type="project" value="InterPro"/>
</dbReference>
<dbReference type="GO" id="GO:0046872">
    <property type="term" value="F:metal ion binding"/>
    <property type="evidence" value="ECO:0007669"/>
    <property type="project" value="UniProtKB-KW"/>
</dbReference>
<dbReference type="Proteomes" id="UP000036097">
    <property type="component" value="Unassembled WGS sequence"/>
</dbReference>
<dbReference type="Pfam" id="PF00753">
    <property type="entry name" value="Lactamase_B"/>
    <property type="match status" value="1"/>
</dbReference>
<evidence type="ECO:0000313" key="8">
    <source>
        <dbReference type="Proteomes" id="UP000036097"/>
    </source>
</evidence>
<accession>A0A0J1GVD5</accession>
<dbReference type="OrthoDB" id="9815874at2"/>
<comment type="similarity">
    <text evidence="4">Belongs to the metallo-beta-lactamase superfamily. Type III sulfatase family.</text>
</comment>
<dbReference type="SMART" id="SM00849">
    <property type="entry name" value="Lactamase_B"/>
    <property type="match status" value="1"/>
</dbReference>
<evidence type="ECO:0000256" key="2">
    <source>
        <dbReference type="ARBA" id="ARBA00022801"/>
    </source>
</evidence>
<reference evidence="7 8" key="1">
    <citation type="submission" date="2015-05" db="EMBL/GenBank/DDBJ databases">
        <title>Photobacterium galathea sp. nov.</title>
        <authorList>
            <person name="Machado H."/>
            <person name="Gram L."/>
        </authorList>
    </citation>
    <scope>NUCLEOTIDE SEQUENCE [LARGE SCALE GENOMIC DNA]</scope>
    <source>
        <strain evidence="7 8">CGMCC 1.12159</strain>
    </source>
</reference>
<organism evidence="7 8">
    <name type="scientific">Photobacterium aquae</name>
    <dbReference type="NCBI Taxonomy" id="1195763"/>
    <lineage>
        <taxon>Bacteria</taxon>
        <taxon>Pseudomonadati</taxon>
        <taxon>Pseudomonadota</taxon>
        <taxon>Gammaproteobacteria</taxon>
        <taxon>Vibrionales</taxon>
        <taxon>Vibrionaceae</taxon>
        <taxon>Photobacterium</taxon>
    </lineage>
</organism>
<dbReference type="Gene3D" id="3.60.15.30">
    <property type="entry name" value="Metallo-beta-lactamase domain"/>
    <property type="match status" value="1"/>
</dbReference>
<evidence type="ECO:0000256" key="4">
    <source>
        <dbReference type="ARBA" id="ARBA00033751"/>
    </source>
</evidence>
<feature type="domain" description="Metallo-beta-lactamase" evidence="6">
    <location>
        <begin position="129"/>
        <end position="351"/>
    </location>
</feature>
<dbReference type="GO" id="GO:0046983">
    <property type="term" value="F:protein dimerization activity"/>
    <property type="evidence" value="ECO:0007669"/>
    <property type="project" value="InterPro"/>
</dbReference>